<sequence>MEIVQAIAGRINYIGAAVLFVIGLYTVLTNHNLIKKVIGINIMETAVFLLMVSVGYVAGANSPILGLTKEASLGLYVNPLPTCLILTGIVVAVSITAYSLSLIIKIYEVYGTIELDEIMELRSDQAID</sequence>
<organism evidence="8 9">
    <name type="scientific">Serpentinicella alkaliphila</name>
    <dbReference type="NCBI Taxonomy" id="1734049"/>
    <lineage>
        <taxon>Bacteria</taxon>
        <taxon>Bacillati</taxon>
        <taxon>Bacillota</taxon>
        <taxon>Clostridia</taxon>
        <taxon>Peptostreptococcales</taxon>
        <taxon>Natronincolaceae</taxon>
        <taxon>Serpentinicella</taxon>
    </lineage>
</organism>
<evidence type="ECO:0000256" key="2">
    <source>
        <dbReference type="ARBA" id="ARBA00010388"/>
    </source>
</evidence>
<comment type="similarity">
    <text evidence="2">Belongs to the CPA3 antiporters (TC 2.A.63) subunit C family.</text>
</comment>
<keyword evidence="4 7" id="KW-0812">Transmembrane</keyword>
<dbReference type="Gene3D" id="1.10.287.3510">
    <property type="match status" value="1"/>
</dbReference>
<dbReference type="EMBL" id="SLYC01000003">
    <property type="protein sequence ID" value="TCQ06635.1"/>
    <property type="molecule type" value="Genomic_DNA"/>
</dbReference>
<evidence type="ECO:0000256" key="4">
    <source>
        <dbReference type="ARBA" id="ARBA00022692"/>
    </source>
</evidence>
<reference evidence="8 9" key="1">
    <citation type="submission" date="2019-03" db="EMBL/GenBank/DDBJ databases">
        <title>Genomic Encyclopedia of Type Strains, Phase IV (KMG-IV): sequencing the most valuable type-strain genomes for metagenomic binning, comparative biology and taxonomic classification.</title>
        <authorList>
            <person name="Goeker M."/>
        </authorList>
    </citation>
    <scope>NUCLEOTIDE SEQUENCE [LARGE SCALE GENOMIC DNA]</scope>
    <source>
        <strain evidence="8 9">DSM 100013</strain>
    </source>
</reference>
<feature type="transmembrane region" description="Helical" evidence="7">
    <location>
        <begin position="6"/>
        <end position="28"/>
    </location>
</feature>
<dbReference type="OrthoDB" id="9799219at2"/>
<evidence type="ECO:0000313" key="9">
    <source>
        <dbReference type="Proteomes" id="UP000295504"/>
    </source>
</evidence>
<evidence type="ECO:0000256" key="7">
    <source>
        <dbReference type="SAM" id="Phobius"/>
    </source>
</evidence>
<dbReference type="RefSeq" id="WP_132847518.1">
    <property type="nucleotide sequence ID" value="NZ_CP058648.1"/>
</dbReference>
<dbReference type="Proteomes" id="UP000295504">
    <property type="component" value="Unassembled WGS sequence"/>
</dbReference>
<keyword evidence="6 7" id="KW-0472">Membrane</keyword>
<evidence type="ECO:0000256" key="3">
    <source>
        <dbReference type="ARBA" id="ARBA00022475"/>
    </source>
</evidence>
<evidence type="ECO:0000256" key="6">
    <source>
        <dbReference type="ARBA" id="ARBA00023136"/>
    </source>
</evidence>
<keyword evidence="3" id="KW-1003">Cell membrane</keyword>
<accession>A0A4R2TYN4</accession>
<feature type="transmembrane region" description="Helical" evidence="7">
    <location>
        <begin position="79"/>
        <end position="100"/>
    </location>
</feature>
<dbReference type="AlphaFoldDB" id="A0A4R2TYN4"/>
<comment type="caution">
    <text evidence="8">The sequence shown here is derived from an EMBL/GenBank/DDBJ whole genome shotgun (WGS) entry which is preliminary data.</text>
</comment>
<evidence type="ECO:0000313" key="8">
    <source>
        <dbReference type="EMBL" id="TCQ06635.1"/>
    </source>
</evidence>
<gene>
    <name evidence="8" type="ORF">EDD79_100360</name>
</gene>
<dbReference type="InterPro" id="IPR039428">
    <property type="entry name" value="NUOK/Mnh_C1-like"/>
</dbReference>
<name>A0A4R2TYN4_9FIRM</name>
<dbReference type="NCBIfam" id="NF005624">
    <property type="entry name" value="PRK07375.2-3"/>
    <property type="match status" value="1"/>
</dbReference>
<protein>
    <submittedName>
        <fullName evidence="8">Multisubunit sodium/proton antiporter MrpC subunit</fullName>
    </submittedName>
</protein>
<dbReference type="GO" id="GO:0005886">
    <property type="term" value="C:plasma membrane"/>
    <property type="evidence" value="ECO:0007669"/>
    <property type="project" value="UniProtKB-SubCell"/>
</dbReference>
<dbReference type="PANTHER" id="PTHR34583">
    <property type="entry name" value="ANTIPORTER SUBUNIT MNHC2-RELATED"/>
    <property type="match status" value="1"/>
</dbReference>
<evidence type="ECO:0000256" key="5">
    <source>
        <dbReference type="ARBA" id="ARBA00022989"/>
    </source>
</evidence>
<keyword evidence="5 7" id="KW-1133">Transmembrane helix</keyword>
<dbReference type="PANTHER" id="PTHR34583:SF2">
    <property type="entry name" value="ANTIPORTER SUBUNIT MNHC2-RELATED"/>
    <property type="match status" value="1"/>
</dbReference>
<keyword evidence="9" id="KW-1185">Reference proteome</keyword>
<proteinExistence type="inferred from homology"/>
<dbReference type="Pfam" id="PF00420">
    <property type="entry name" value="Oxidored_q2"/>
    <property type="match status" value="1"/>
</dbReference>
<evidence type="ECO:0000256" key="1">
    <source>
        <dbReference type="ARBA" id="ARBA00004651"/>
    </source>
</evidence>
<comment type="subcellular location">
    <subcellularLocation>
        <location evidence="1">Cell membrane</location>
        <topology evidence="1">Multi-pass membrane protein</topology>
    </subcellularLocation>
</comment>
<feature type="transmembrane region" description="Helical" evidence="7">
    <location>
        <begin position="40"/>
        <end position="59"/>
    </location>
</feature>
<dbReference type="InterPro" id="IPR050601">
    <property type="entry name" value="CPA3_antiporter_subunitC"/>
</dbReference>